<keyword evidence="1" id="KW-0812">Transmembrane</keyword>
<sequence>MSGANVSGGTPLVAVWALTGILLGAGVLVAALRRKISAADATRLPLAIIVLGAPSMMIASFPAGMGLADTFGISGGDHAPWGALLYLVSAVALILLAFVLVRARPKPPRVSPI</sequence>
<keyword evidence="1" id="KW-1133">Transmembrane helix</keyword>
<accession>A0A5B0EMT1</accession>
<dbReference type="OrthoDB" id="4794482at2"/>
<name>A0A5B0EMT1_9MICC</name>
<evidence type="ECO:0000256" key="1">
    <source>
        <dbReference type="SAM" id="Phobius"/>
    </source>
</evidence>
<gene>
    <name evidence="2" type="ORF">FQ154_00320</name>
</gene>
<comment type="caution">
    <text evidence="2">The sequence shown here is derived from an EMBL/GenBank/DDBJ whole genome shotgun (WGS) entry which is preliminary data.</text>
</comment>
<dbReference type="RefSeq" id="WP_149618490.1">
    <property type="nucleotide sequence ID" value="NZ_JBITUG010000012.1"/>
</dbReference>
<evidence type="ECO:0000313" key="2">
    <source>
        <dbReference type="EMBL" id="KAA0979958.1"/>
    </source>
</evidence>
<feature type="transmembrane region" description="Helical" evidence="1">
    <location>
        <begin position="83"/>
        <end position="101"/>
    </location>
</feature>
<feature type="transmembrane region" description="Helical" evidence="1">
    <location>
        <begin position="44"/>
        <end position="63"/>
    </location>
</feature>
<dbReference type="EMBL" id="VOBL01000001">
    <property type="protein sequence ID" value="KAA0979958.1"/>
    <property type="molecule type" value="Genomic_DNA"/>
</dbReference>
<protein>
    <submittedName>
        <fullName evidence="2">Uncharacterized protein</fullName>
    </submittedName>
</protein>
<feature type="transmembrane region" description="Helical" evidence="1">
    <location>
        <begin position="12"/>
        <end position="32"/>
    </location>
</feature>
<keyword evidence="1" id="KW-0472">Membrane</keyword>
<dbReference type="AlphaFoldDB" id="A0A5B0EMT1"/>
<organism evidence="2 3">
    <name type="scientific">Paeniglutamicibacter gangotriensis</name>
    <dbReference type="NCBI Taxonomy" id="254787"/>
    <lineage>
        <taxon>Bacteria</taxon>
        <taxon>Bacillati</taxon>
        <taxon>Actinomycetota</taxon>
        <taxon>Actinomycetes</taxon>
        <taxon>Micrococcales</taxon>
        <taxon>Micrococcaceae</taxon>
        <taxon>Paeniglutamicibacter</taxon>
    </lineage>
</organism>
<dbReference type="Proteomes" id="UP000323856">
    <property type="component" value="Unassembled WGS sequence"/>
</dbReference>
<evidence type="ECO:0000313" key="3">
    <source>
        <dbReference type="Proteomes" id="UP000323856"/>
    </source>
</evidence>
<proteinExistence type="predicted"/>
<reference evidence="2 3" key="1">
    <citation type="submission" date="2019-07" db="EMBL/GenBank/DDBJ databases">
        <title>Analysis of the biochemical properties, biological activity and biotechnological potential of siderophores and biosurfactants produced by Antarctic psychrotolerant bacteria.</title>
        <authorList>
            <person name="Styczynski M."/>
            <person name="Krucon T."/>
            <person name="Decewicz P."/>
            <person name="Dziewit L."/>
        </authorList>
    </citation>
    <scope>NUCLEOTIDE SEQUENCE [LARGE SCALE GENOMIC DNA]</scope>
    <source>
        <strain evidence="2 3">ANT_H27</strain>
    </source>
</reference>